<protein>
    <submittedName>
        <fullName evidence="4">Similar to stromal cell derived factor 2 SDF2</fullName>
    </submittedName>
</protein>
<dbReference type="PANTHER" id="PTHR46809">
    <property type="entry name" value="STROMAL CELL-DERIVED FACTOR 2-LIKE PROTEIN"/>
    <property type="match status" value="1"/>
</dbReference>
<gene>
    <name evidence="4" type="ORF">CYME_CML320C</name>
</gene>
<dbReference type="KEGG" id="cme:CYME_CML320C"/>
<reference evidence="4 5" key="1">
    <citation type="journal article" date="2004" name="Nature">
        <title>Genome sequence of the ultrasmall unicellular red alga Cyanidioschyzon merolae 10D.</title>
        <authorList>
            <person name="Matsuzaki M."/>
            <person name="Misumi O."/>
            <person name="Shin-i T."/>
            <person name="Maruyama S."/>
            <person name="Takahara M."/>
            <person name="Miyagishima S."/>
            <person name="Mori T."/>
            <person name="Nishida K."/>
            <person name="Yagisawa F."/>
            <person name="Nishida K."/>
            <person name="Yoshida Y."/>
            <person name="Nishimura Y."/>
            <person name="Nakao S."/>
            <person name="Kobayashi T."/>
            <person name="Momoyama Y."/>
            <person name="Higashiyama T."/>
            <person name="Minoda A."/>
            <person name="Sano M."/>
            <person name="Nomoto H."/>
            <person name="Oishi K."/>
            <person name="Hayashi H."/>
            <person name="Ohta F."/>
            <person name="Nishizaka S."/>
            <person name="Haga S."/>
            <person name="Miura S."/>
            <person name="Morishita T."/>
            <person name="Kabeya Y."/>
            <person name="Terasawa K."/>
            <person name="Suzuki Y."/>
            <person name="Ishii Y."/>
            <person name="Asakawa S."/>
            <person name="Takano H."/>
            <person name="Ohta N."/>
            <person name="Kuroiwa H."/>
            <person name="Tanaka K."/>
            <person name="Shimizu N."/>
            <person name="Sugano S."/>
            <person name="Sato N."/>
            <person name="Nozaki H."/>
            <person name="Ogasawara N."/>
            <person name="Kohara Y."/>
            <person name="Kuroiwa T."/>
        </authorList>
    </citation>
    <scope>NUCLEOTIDE SEQUENCE [LARGE SCALE GENOMIC DNA]</scope>
    <source>
        <strain evidence="4 5">10D</strain>
    </source>
</reference>
<feature type="domain" description="MIR" evidence="3">
    <location>
        <begin position="70"/>
        <end position="125"/>
    </location>
</feature>
<accession>M1V8S6</accession>
<dbReference type="Proteomes" id="UP000007014">
    <property type="component" value="Chromosome 12"/>
</dbReference>
<dbReference type="Gene3D" id="2.80.10.50">
    <property type="match status" value="1"/>
</dbReference>
<dbReference type="STRING" id="280699.M1V8S6"/>
<reference evidence="4 5" key="2">
    <citation type="journal article" date="2007" name="BMC Biol.">
        <title>A 100%-complete sequence reveals unusually simple genomic features in the hot-spring red alga Cyanidioschyzon merolae.</title>
        <authorList>
            <person name="Nozaki H."/>
            <person name="Takano H."/>
            <person name="Misumi O."/>
            <person name="Terasawa K."/>
            <person name="Matsuzaki M."/>
            <person name="Maruyama S."/>
            <person name="Nishida K."/>
            <person name="Yagisawa F."/>
            <person name="Yoshida Y."/>
            <person name="Fujiwara T."/>
            <person name="Takio S."/>
            <person name="Tamura K."/>
            <person name="Chung S.J."/>
            <person name="Nakamura S."/>
            <person name="Kuroiwa H."/>
            <person name="Tanaka K."/>
            <person name="Sato N."/>
            <person name="Kuroiwa T."/>
        </authorList>
    </citation>
    <scope>NUCLEOTIDE SEQUENCE [LARGE SCALE GENOMIC DNA]</scope>
    <source>
        <strain evidence="4 5">10D</strain>
    </source>
</reference>
<evidence type="ECO:0000259" key="3">
    <source>
        <dbReference type="PROSITE" id="PS50919"/>
    </source>
</evidence>
<proteinExistence type="predicted"/>
<dbReference type="SMART" id="SM00472">
    <property type="entry name" value="MIR"/>
    <property type="match status" value="3"/>
</dbReference>
<evidence type="ECO:0000313" key="4">
    <source>
        <dbReference type="EMBL" id="BAM80889.1"/>
    </source>
</evidence>
<dbReference type="Pfam" id="PF02815">
    <property type="entry name" value="MIR"/>
    <property type="match status" value="1"/>
</dbReference>
<dbReference type="OMA" id="KPQHGTR"/>
<dbReference type="Gramene" id="CML320CT">
    <property type="protein sequence ID" value="CML320CT"/>
    <property type="gene ID" value="CML320C"/>
</dbReference>
<organism evidence="4 5">
    <name type="scientific">Cyanidioschyzon merolae (strain NIES-3377 / 10D)</name>
    <name type="common">Unicellular red alga</name>
    <dbReference type="NCBI Taxonomy" id="280699"/>
    <lineage>
        <taxon>Eukaryota</taxon>
        <taxon>Rhodophyta</taxon>
        <taxon>Bangiophyceae</taxon>
        <taxon>Cyanidiales</taxon>
        <taxon>Cyanidiaceae</taxon>
        <taxon>Cyanidioschyzon</taxon>
    </lineage>
</organism>
<dbReference type="HOGENOM" id="CLU_078126_0_0_1"/>
<dbReference type="EMBL" id="AP006494">
    <property type="protein sequence ID" value="BAM80889.1"/>
    <property type="molecule type" value="Genomic_DNA"/>
</dbReference>
<evidence type="ECO:0000256" key="2">
    <source>
        <dbReference type="ARBA" id="ARBA00022737"/>
    </source>
</evidence>
<dbReference type="InterPro" id="IPR016093">
    <property type="entry name" value="MIR_motif"/>
</dbReference>
<dbReference type="eggNOG" id="KOG3358">
    <property type="taxonomic scope" value="Eukaryota"/>
</dbReference>
<evidence type="ECO:0000256" key="1">
    <source>
        <dbReference type="ARBA" id="ARBA00022729"/>
    </source>
</evidence>
<keyword evidence="5" id="KW-1185">Reference proteome</keyword>
<feature type="domain" description="MIR" evidence="3">
    <location>
        <begin position="139"/>
        <end position="196"/>
    </location>
</feature>
<name>M1V8S6_CYAM1</name>
<dbReference type="InterPro" id="IPR036300">
    <property type="entry name" value="MIR_dom_sf"/>
</dbReference>
<keyword evidence="2" id="KW-0677">Repeat</keyword>
<sequence>MQRKRPERCQRCGKRLHQEHVCAAKVCSWIRCFSATKFLLMCLLLLLFVLPVHAKRTKAETTTPAFEPGFEYITYASVVKLEHPLTGLRLHSQEVAYGTGSKQQTVTAVERHLDDDRALWLIKAPQQSGGRFFAESKGMRRVRCGDLIRLEHVVTRTHLHSHRLASPLTGSQEVSAFSLSAEGSGDSGDHWQVECISKGAVFWARNETVYLRHVDTETMYLSVLGEQRYHDPLENHAEVVCLERKSIRQPELRAQWVASEGFFHASAAVES</sequence>
<dbReference type="PROSITE" id="PS50919">
    <property type="entry name" value="MIR"/>
    <property type="match status" value="2"/>
</dbReference>
<keyword evidence="1" id="KW-0732">Signal</keyword>
<dbReference type="RefSeq" id="XP_005536925.1">
    <property type="nucleotide sequence ID" value="XM_005536868.1"/>
</dbReference>
<dbReference type="CDD" id="cd23279">
    <property type="entry name" value="beta-trefoil_MIR_SDF2-like"/>
    <property type="match status" value="1"/>
</dbReference>
<dbReference type="AlphaFoldDB" id="M1V8S6"/>
<dbReference type="PANTHER" id="PTHR46809:SF2">
    <property type="entry name" value="GH21273P"/>
    <property type="match status" value="1"/>
</dbReference>
<evidence type="ECO:0000313" key="5">
    <source>
        <dbReference type="Proteomes" id="UP000007014"/>
    </source>
</evidence>
<dbReference type="SUPFAM" id="SSF82109">
    <property type="entry name" value="MIR domain"/>
    <property type="match status" value="1"/>
</dbReference>
<dbReference type="GeneID" id="16994699"/>
<dbReference type="OrthoDB" id="5588846at2759"/>